<dbReference type="GeneID" id="19138341"/>
<reference evidence="3 4" key="1">
    <citation type="journal article" date="2012" name="PLoS Pathog.">
        <title>Diverse lifestyles and strategies of plant pathogenesis encoded in the genomes of eighteen Dothideomycetes fungi.</title>
        <authorList>
            <person name="Ohm R.A."/>
            <person name="Feau N."/>
            <person name="Henrissat B."/>
            <person name="Schoch C.L."/>
            <person name="Horwitz B.A."/>
            <person name="Barry K.W."/>
            <person name="Condon B.J."/>
            <person name="Copeland A.C."/>
            <person name="Dhillon B."/>
            <person name="Glaser F."/>
            <person name="Hesse C.N."/>
            <person name="Kosti I."/>
            <person name="LaButti K."/>
            <person name="Lindquist E.A."/>
            <person name="Lucas S."/>
            <person name="Salamov A.A."/>
            <person name="Bradshaw R.E."/>
            <person name="Ciuffetti L."/>
            <person name="Hamelin R.C."/>
            <person name="Kema G.H.J."/>
            <person name="Lawrence C."/>
            <person name="Scott J.A."/>
            <person name="Spatafora J.W."/>
            <person name="Turgeon B.G."/>
            <person name="de Wit P.J.G.M."/>
            <person name="Zhong S."/>
            <person name="Goodwin S.B."/>
            <person name="Grigoriev I.V."/>
        </authorList>
    </citation>
    <scope>NUCLEOTIDE SEQUENCE [LARGE SCALE GENOMIC DNA]</scope>
    <source>
        <strain evidence="4">ND90Pr / ATCC 201652</strain>
    </source>
</reference>
<gene>
    <name evidence="3" type="ORF">COCSADRAFT_355175</name>
</gene>
<keyword evidence="1" id="KW-0175">Coiled coil</keyword>
<reference evidence="4" key="2">
    <citation type="journal article" date="2013" name="PLoS Genet.">
        <title>Comparative genome structure, secondary metabolite, and effector coding capacity across Cochliobolus pathogens.</title>
        <authorList>
            <person name="Condon B.J."/>
            <person name="Leng Y."/>
            <person name="Wu D."/>
            <person name="Bushley K.E."/>
            <person name="Ohm R.A."/>
            <person name="Otillar R."/>
            <person name="Martin J."/>
            <person name="Schackwitz W."/>
            <person name="Grimwood J."/>
            <person name="MohdZainudin N."/>
            <person name="Xue C."/>
            <person name="Wang R."/>
            <person name="Manning V.A."/>
            <person name="Dhillon B."/>
            <person name="Tu Z.J."/>
            <person name="Steffenson B.J."/>
            <person name="Salamov A."/>
            <person name="Sun H."/>
            <person name="Lowry S."/>
            <person name="LaButti K."/>
            <person name="Han J."/>
            <person name="Copeland A."/>
            <person name="Lindquist E."/>
            <person name="Barry K."/>
            <person name="Schmutz J."/>
            <person name="Baker S.E."/>
            <person name="Ciuffetti L.M."/>
            <person name="Grigoriev I.V."/>
            <person name="Zhong S."/>
            <person name="Turgeon B.G."/>
        </authorList>
    </citation>
    <scope>NUCLEOTIDE SEQUENCE [LARGE SCALE GENOMIC DNA]</scope>
    <source>
        <strain evidence="4">ND90Pr / ATCC 201652</strain>
    </source>
</reference>
<organism evidence="3 4">
    <name type="scientific">Cochliobolus sativus (strain ND90Pr / ATCC 201652)</name>
    <name type="common">Common root rot and spot blotch fungus</name>
    <name type="synonym">Bipolaris sorokiniana</name>
    <dbReference type="NCBI Taxonomy" id="665912"/>
    <lineage>
        <taxon>Eukaryota</taxon>
        <taxon>Fungi</taxon>
        <taxon>Dikarya</taxon>
        <taxon>Ascomycota</taxon>
        <taxon>Pezizomycotina</taxon>
        <taxon>Dothideomycetes</taxon>
        <taxon>Pleosporomycetidae</taxon>
        <taxon>Pleosporales</taxon>
        <taxon>Pleosporineae</taxon>
        <taxon>Pleosporaceae</taxon>
        <taxon>Bipolaris</taxon>
    </lineage>
</organism>
<dbReference type="KEGG" id="bsc:COCSADRAFT_355175"/>
<evidence type="ECO:0000256" key="2">
    <source>
        <dbReference type="SAM" id="MobiDB-lite"/>
    </source>
</evidence>
<accession>M2SU45</accession>
<sequence>MAPDCSLPSALDLIKVCKFQQKRAMADLSNKIKRVVDNWLQMSDAIDFDDLVALIDALDCLKKDAQQKISIRRASQASMQTHRQPKCVGSAKQGVRRSSRLVASAPQYASTGPLFVNEDESESESSNEDHGTQSQMLYEENYDEHETRNAAAEILMNQLPVNNDSHADINLLERNYGHETSQLRHPIEQDIFSPTPYTARLVSNQHTDVQPVQVLNEASNAQFHRETSATAPYQALEDLDDVENQRVSELPHASVVHEPQLGLMEQDAPDSFFNGEEFGGNIMNNLPSPNYFDEVFEDWYTSVHDEVPCDVEEAATYSEEQCPTNQSHTENFDADPILQGYVDLACRSGFRLPQETAEGTDCVDAREILLPLVKERPLPSRLIHGILHTLLPGPILIIDFCSGGFDPDVVEGGTYTDFVAIVRRNEDASPLIVIGLETSKTFFIADSRCKMAYSETQRQTVEIVVPNLGNFEHEALQESLRLRPSEINRERCLRILQCVNEIGSPHILDSLRLAFTRKDQCQTYPATERPIFEKLYQIHIYLDRQESESHILVARNRYIKYCYFETYLRAVEALKEEKRNSTQERRRVSARKRTISFKQGISEKLPPTPHTEEIHRVYENLSASERRKRAPDMVKDEISKKIVKVNGGNEKRIRRSINKYIKDGRVLHNILRGRRSLNPALLILFPSFGSDLPSLSTTEFGLELEELEEKALNELTLVEAAWFGEALQARPELLEPVPEAVSDLISNTLTYDLDLQGRDPDSFRDYCLNGEMKTEPESNITNEDAWPCLGALSINPLYMLVFWESSWLSTREYHALRQHGHQGWLVHARGEDELLISWEPTMEKKSIQHSPQDLLYQFSVEVRKNRPGLLGYVAAKPLPPSSNANSRFPAFLAYWKVARMTKGLFYYLQKTYPSHRGYIVHEELGEVWIQWEPTWVVYENLDERKKEQLLQICHDPEAMLHRFHRTIVHYSMRSVVERRISKSTKN</sequence>
<protein>
    <submittedName>
        <fullName evidence="3">Uncharacterized protein</fullName>
    </submittedName>
</protein>
<evidence type="ECO:0000256" key="1">
    <source>
        <dbReference type="SAM" id="Coils"/>
    </source>
</evidence>
<name>M2SU45_COCSN</name>
<evidence type="ECO:0000313" key="4">
    <source>
        <dbReference type="Proteomes" id="UP000016934"/>
    </source>
</evidence>
<evidence type="ECO:0000313" key="3">
    <source>
        <dbReference type="EMBL" id="EMD65815.1"/>
    </source>
</evidence>
<dbReference type="Proteomes" id="UP000016934">
    <property type="component" value="Unassembled WGS sequence"/>
</dbReference>
<dbReference type="RefSeq" id="XP_007698859.1">
    <property type="nucleotide sequence ID" value="XM_007700669.1"/>
</dbReference>
<dbReference type="AlphaFoldDB" id="M2SU45"/>
<feature type="coiled-coil region" evidence="1">
    <location>
        <begin position="564"/>
        <end position="591"/>
    </location>
</feature>
<dbReference type="HOGENOM" id="CLU_307362_0_0_1"/>
<dbReference type="OrthoDB" id="3746739at2759"/>
<proteinExistence type="predicted"/>
<feature type="region of interest" description="Disordered" evidence="2">
    <location>
        <begin position="112"/>
        <end position="134"/>
    </location>
</feature>
<dbReference type="EMBL" id="KB445641">
    <property type="protein sequence ID" value="EMD65815.1"/>
    <property type="molecule type" value="Genomic_DNA"/>
</dbReference>
<keyword evidence="4" id="KW-1185">Reference proteome</keyword>
<feature type="compositionally biased region" description="Acidic residues" evidence="2">
    <location>
        <begin position="117"/>
        <end position="126"/>
    </location>
</feature>